<proteinExistence type="predicted"/>
<dbReference type="SUPFAM" id="SSF51735">
    <property type="entry name" value="NAD(P)-binding Rossmann-fold domains"/>
    <property type="match status" value="1"/>
</dbReference>
<dbReference type="PANTHER" id="PTHR43245">
    <property type="entry name" value="BIFUNCTIONAL POLYMYXIN RESISTANCE PROTEIN ARNA"/>
    <property type="match status" value="1"/>
</dbReference>
<evidence type="ECO:0000313" key="3">
    <source>
        <dbReference type="Proteomes" id="UP000252415"/>
    </source>
</evidence>
<dbReference type="EMBL" id="QPJD01000007">
    <property type="protein sequence ID" value="RCW47889.1"/>
    <property type="molecule type" value="Genomic_DNA"/>
</dbReference>
<feature type="domain" description="NAD-dependent epimerase/dehydratase" evidence="1">
    <location>
        <begin position="29"/>
        <end position="204"/>
    </location>
</feature>
<dbReference type="Proteomes" id="UP000252415">
    <property type="component" value="Unassembled WGS sequence"/>
</dbReference>
<dbReference type="RefSeq" id="WP_245976169.1">
    <property type="nucleotide sequence ID" value="NZ_QPJD01000007.1"/>
</dbReference>
<name>A0A368VZP0_9BACL</name>
<evidence type="ECO:0000313" key="2">
    <source>
        <dbReference type="EMBL" id="RCW47889.1"/>
    </source>
</evidence>
<dbReference type="InterPro" id="IPR050177">
    <property type="entry name" value="Lipid_A_modif_metabolic_enz"/>
</dbReference>
<dbReference type="PANTHER" id="PTHR43245:SF58">
    <property type="entry name" value="BLL5923 PROTEIN"/>
    <property type="match status" value="1"/>
</dbReference>
<dbReference type="AlphaFoldDB" id="A0A368VZP0"/>
<protein>
    <submittedName>
        <fullName evidence="2">UDP-glucose 4-epimerase</fullName>
    </submittedName>
</protein>
<dbReference type="InterPro" id="IPR036291">
    <property type="entry name" value="NAD(P)-bd_dom_sf"/>
</dbReference>
<keyword evidence="3" id="KW-1185">Reference proteome</keyword>
<organism evidence="2 3">
    <name type="scientific">Paenibacillus prosopidis</name>
    <dbReference type="NCBI Taxonomy" id="630520"/>
    <lineage>
        <taxon>Bacteria</taxon>
        <taxon>Bacillati</taxon>
        <taxon>Bacillota</taxon>
        <taxon>Bacilli</taxon>
        <taxon>Bacillales</taxon>
        <taxon>Paenibacillaceae</taxon>
        <taxon>Paenibacillus</taxon>
    </lineage>
</organism>
<evidence type="ECO:0000259" key="1">
    <source>
        <dbReference type="Pfam" id="PF01370"/>
    </source>
</evidence>
<reference evidence="2 3" key="1">
    <citation type="submission" date="2018-07" db="EMBL/GenBank/DDBJ databases">
        <title>Genomic Encyclopedia of Type Strains, Phase III (KMG-III): the genomes of soil and plant-associated and newly described type strains.</title>
        <authorList>
            <person name="Whitman W."/>
        </authorList>
    </citation>
    <scope>NUCLEOTIDE SEQUENCE [LARGE SCALE GENOMIC DNA]</scope>
    <source>
        <strain evidence="2 3">CECT 7506</strain>
    </source>
</reference>
<accession>A0A368VZP0</accession>
<sequence>MINILITGESSYVGLNFTRWLSQWPDKYKIETISLRNNEWQLKDFSRYDVLLNVTAIVHKKEEIKLEELYKKVNRDIAVEVANKAKSEGVKQLIFMSSLSVYGLEGEIDREVNITENTPCNPITLYGKSKLEAEYELNKLNDNLFKVVIVRAPMIYGPNCPGNYAKLRKLALTLPVFPNIFNKRSMIYIDNLSEFFKLAIENQVAGIFFPQNNDYVNTTELVQLISRFNSKKIHLSKCIAIFIKLFGVKVSVFNKMFGSLTIAKHLSTDKQLDYCVADLHQSIENSEIK</sequence>
<dbReference type="InterPro" id="IPR001509">
    <property type="entry name" value="Epimerase_deHydtase"/>
</dbReference>
<comment type="caution">
    <text evidence="2">The sequence shown here is derived from an EMBL/GenBank/DDBJ whole genome shotgun (WGS) entry which is preliminary data.</text>
</comment>
<dbReference type="Gene3D" id="3.40.50.720">
    <property type="entry name" value="NAD(P)-binding Rossmann-like Domain"/>
    <property type="match status" value="1"/>
</dbReference>
<dbReference type="Pfam" id="PF01370">
    <property type="entry name" value="Epimerase"/>
    <property type="match status" value="1"/>
</dbReference>
<gene>
    <name evidence="2" type="ORF">DFP97_10789</name>
</gene>